<organism evidence="1 2">
    <name type="scientific">Streptomyces subrutilus</name>
    <dbReference type="NCBI Taxonomy" id="36818"/>
    <lineage>
        <taxon>Bacteria</taxon>
        <taxon>Bacillati</taxon>
        <taxon>Actinomycetota</taxon>
        <taxon>Actinomycetes</taxon>
        <taxon>Kitasatosporales</taxon>
        <taxon>Streptomycetaceae</taxon>
        <taxon>Streptomyces</taxon>
    </lineage>
</organism>
<dbReference type="EMBL" id="BMVX01000016">
    <property type="protein sequence ID" value="GGZ78574.1"/>
    <property type="molecule type" value="Genomic_DNA"/>
</dbReference>
<dbReference type="AlphaFoldDB" id="A0A918R1E1"/>
<reference evidence="1" key="2">
    <citation type="submission" date="2020-09" db="EMBL/GenBank/DDBJ databases">
        <authorList>
            <person name="Sun Q."/>
            <person name="Ohkuma M."/>
        </authorList>
    </citation>
    <scope>NUCLEOTIDE SEQUENCE</scope>
    <source>
        <strain evidence="1">JCM 4834</strain>
    </source>
</reference>
<sequence>MDQVEPEAPEEELPGEAGLAPVLLAGRLGDLPCLALGHLGLRAAGLYGLYGLWCGHAGTHLAAGVGSFT</sequence>
<protein>
    <submittedName>
        <fullName evidence="1">Uncharacterized protein</fullName>
    </submittedName>
</protein>
<name>A0A918R1E1_9ACTN</name>
<reference evidence="1" key="1">
    <citation type="journal article" date="2014" name="Int. J. Syst. Evol. Microbiol.">
        <title>Complete genome sequence of Corynebacterium casei LMG S-19264T (=DSM 44701T), isolated from a smear-ripened cheese.</title>
        <authorList>
            <consortium name="US DOE Joint Genome Institute (JGI-PGF)"/>
            <person name="Walter F."/>
            <person name="Albersmeier A."/>
            <person name="Kalinowski J."/>
            <person name="Ruckert C."/>
        </authorList>
    </citation>
    <scope>NUCLEOTIDE SEQUENCE</scope>
    <source>
        <strain evidence="1">JCM 4834</strain>
    </source>
</reference>
<dbReference type="Proteomes" id="UP000634660">
    <property type="component" value="Unassembled WGS sequence"/>
</dbReference>
<proteinExistence type="predicted"/>
<accession>A0A918R1E1</accession>
<comment type="caution">
    <text evidence="1">The sequence shown here is derived from an EMBL/GenBank/DDBJ whole genome shotgun (WGS) entry which is preliminary data.</text>
</comment>
<evidence type="ECO:0000313" key="2">
    <source>
        <dbReference type="Proteomes" id="UP000634660"/>
    </source>
</evidence>
<gene>
    <name evidence="1" type="ORF">GCM10010371_42850</name>
</gene>
<evidence type="ECO:0000313" key="1">
    <source>
        <dbReference type="EMBL" id="GGZ78574.1"/>
    </source>
</evidence>